<accession>A0A318GWH2</accession>
<sequence length="157" mass="16721">MHCLARPMLLKRLFLGSLLLILLAAGWRHRHAQWVQALLSPKDTRAVQIPFDNGSVRDVGPGPAPRPPARLSDVPIGGVRKCQKGGEVIYTDRACPRGGQEQPIRQGTVNVVAGQPRPAAESGQAAGPQPLIASPLIAPHLDGPGLRGRQIERAVAP</sequence>
<evidence type="ECO:0008006" key="4">
    <source>
        <dbReference type="Google" id="ProtNLM"/>
    </source>
</evidence>
<evidence type="ECO:0000256" key="1">
    <source>
        <dbReference type="SAM" id="MobiDB-lite"/>
    </source>
</evidence>
<protein>
    <recommendedName>
        <fullName evidence="4">DUF4124 domain-containing protein</fullName>
    </recommendedName>
</protein>
<dbReference type="AlphaFoldDB" id="A0A318GWH2"/>
<evidence type="ECO:0000313" key="2">
    <source>
        <dbReference type="EMBL" id="PXW93292.1"/>
    </source>
</evidence>
<dbReference type="EMBL" id="QJJS01000021">
    <property type="protein sequence ID" value="PXW93292.1"/>
    <property type="molecule type" value="Genomic_DNA"/>
</dbReference>
<organism evidence="2 3">
    <name type="scientific">Sphaerotilus hippei</name>
    <dbReference type="NCBI Taxonomy" id="744406"/>
    <lineage>
        <taxon>Bacteria</taxon>
        <taxon>Pseudomonadati</taxon>
        <taxon>Pseudomonadota</taxon>
        <taxon>Betaproteobacteria</taxon>
        <taxon>Burkholderiales</taxon>
        <taxon>Sphaerotilaceae</taxon>
        <taxon>Sphaerotilus</taxon>
    </lineage>
</organism>
<comment type="caution">
    <text evidence="2">The sequence shown here is derived from an EMBL/GenBank/DDBJ whole genome shotgun (WGS) entry which is preliminary data.</text>
</comment>
<dbReference type="Proteomes" id="UP000247811">
    <property type="component" value="Unassembled WGS sequence"/>
</dbReference>
<proteinExistence type="predicted"/>
<feature type="region of interest" description="Disordered" evidence="1">
    <location>
        <begin position="116"/>
        <end position="157"/>
    </location>
</feature>
<name>A0A318GWH2_9BURK</name>
<keyword evidence="3" id="KW-1185">Reference proteome</keyword>
<feature type="region of interest" description="Disordered" evidence="1">
    <location>
        <begin position="52"/>
        <end position="77"/>
    </location>
</feature>
<reference evidence="2 3" key="1">
    <citation type="submission" date="2018-05" db="EMBL/GenBank/DDBJ databases">
        <title>Genomic Encyclopedia of Type Strains, Phase IV (KMG-IV): sequencing the most valuable type-strain genomes for metagenomic binning, comparative biology and taxonomic classification.</title>
        <authorList>
            <person name="Goeker M."/>
        </authorList>
    </citation>
    <scope>NUCLEOTIDE SEQUENCE [LARGE SCALE GENOMIC DNA]</scope>
    <source>
        <strain evidence="2 3">DSM 566</strain>
    </source>
</reference>
<evidence type="ECO:0000313" key="3">
    <source>
        <dbReference type="Proteomes" id="UP000247811"/>
    </source>
</evidence>
<gene>
    <name evidence="2" type="ORF">C7444_12158</name>
</gene>